<proteinExistence type="predicted"/>
<dbReference type="AlphaFoldDB" id="A0A1E3BN71"/>
<dbReference type="EMBL" id="JXNT01000002">
    <property type="protein sequence ID" value="ODM22405.1"/>
    <property type="molecule type" value="Genomic_DNA"/>
</dbReference>
<dbReference type="VEuPathDB" id="FungiDB:SI65_03251"/>
<keyword evidence="2" id="KW-1185">Reference proteome</keyword>
<sequence length="135" mass="15227">MEGLRAAVQDVESTLASWDLEDKNDPFFTIVFDEVWSLMGDSGNEQFIALNRILSVISEEHKIWYLFLSMELKLDALLRALPLVSGPNQPSSRLAVPLSDPPLERYPPFTSFAVDMKDLKCNMSHGREGSLAERI</sequence>
<comment type="caution">
    <text evidence="1">The sequence shown here is derived from an EMBL/GenBank/DDBJ whole genome shotgun (WGS) entry which is preliminary data.</text>
</comment>
<evidence type="ECO:0000313" key="2">
    <source>
        <dbReference type="Proteomes" id="UP000094569"/>
    </source>
</evidence>
<accession>A0A1E3BN71</accession>
<reference evidence="1 2" key="1">
    <citation type="journal article" date="2016" name="BMC Genomics">
        <title>Comparative genomic and transcriptomic analyses of the Fuzhuan brick tea-fermentation fungus Aspergillus cristatus.</title>
        <authorList>
            <person name="Ge Y."/>
            <person name="Wang Y."/>
            <person name="Liu Y."/>
            <person name="Tan Y."/>
            <person name="Ren X."/>
            <person name="Zhang X."/>
            <person name="Hyde K.D."/>
            <person name="Liu Y."/>
            <person name="Liu Z."/>
        </authorList>
    </citation>
    <scope>NUCLEOTIDE SEQUENCE [LARGE SCALE GENOMIC DNA]</scope>
    <source>
        <strain evidence="1 2">GZAAS20.1005</strain>
    </source>
</reference>
<gene>
    <name evidence="1" type="ORF">SI65_03251</name>
</gene>
<dbReference type="Proteomes" id="UP000094569">
    <property type="component" value="Unassembled WGS sequence"/>
</dbReference>
<evidence type="ECO:0000313" key="1">
    <source>
        <dbReference type="EMBL" id="ODM22405.1"/>
    </source>
</evidence>
<protein>
    <submittedName>
        <fullName evidence="1">Uncharacterized protein</fullName>
    </submittedName>
</protein>
<organism evidence="1 2">
    <name type="scientific">Aspergillus cristatus</name>
    <name type="common">Chinese Fuzhuan brick tea-fermentation fungus</name>
    <name type="synonym">Eurotium cristatum</name>
    <dbReference type="NCBI Taxonomy" id="573508"/>
    <lineage>
        <taxon>Eukaryota</taxon>
        <taxon>Fungi</taxon>
        <taxon>Dikarya</taxon>
        <taxon>Ascomycota</taxon>
        <taxon>Pezizomycotina</taxon>
        <taxon>Eurotiomycetes</taxon>
        <taxon>Eurotiomycetidae</taxon>
        <taxon>Eurotiales</taxon>
        <taxon>Aspergillaceae</taxon>
        <taxon>Aspergillus</taxon>
        <taxon>Aspergillus subgen. Aspergillus</taxon>
    </lineage>
</organism>
<name>A0A1E3BN71_ASPCR</name>